<dbReference type="PANTHER" id="PTHR43677">
    <property type="entry name" value="SHORT-CHAIN DEHYDROGENASE/REDUCTASE"/>
    <property type="match status" value="1"/>
</dbReference>
<protein>
    <recommendedName>
        <fullName evidence="3">Enoyl reductase (ER) domain-containing protein</fullName>
    </recommendedName>
</protein>
<organism evidence="1 2">
    <name type="scientific">Debaryomyces fabryi</name>
    <dbReference type="NCBI Taxonomy" id="58627"/>
    <lineage>
        <taxon>Eukaryota</taxon>
        <taxon>Fungi</taxon>
        <taxon>Dikarya</taxon>
        <taxon>Ascomycota</taxon>
        <taxon>Saccharomycotina</taxon>
        <taxon>Pichiomycetes</taxon>
        <taxon>Debaryomycetaceae</taxon>
        <taxon>Debaryomyces</taxon>
    </lineage>
</organism>
<name>A0A0V1PR26_9ASCO</name>
<accession>A0A0V1PR26</accession>
<dbReference type="Gene3D" id="3.90.180.10">
    <property type="entry name" value="Medium-chain alcohol dehydrogenases, catalytic domain"/>
    <property type="match status" value="1"/>
</dbReference>
<dbReference type="AlphaFoldDB" id="A0A0V1PR26"/>
<dbReference type="EMBL" id="LMYN01000258">
    <property type="protein sequence ID" value="KRZ98539.1"/>
    <property type="molecule type" value="Genomic_DNA"/>
</dbReference>
<dbReference type="InterPro" id="IPR036291">
    <property type="entry name" value="NAD(P)-bd_dom_sf"/>
</dbReference>
<gene>
    <name evidence="1" type="ORF">AC631_05701</name>
</gene>
<dbReference type="InterPro" id="IPR051397">
    <property type="entry name" value="Zn-ADH-like_protein"/>
</dbReference>
<evidence type="ECO:0000313" key="2">
    <source>
        <dbReference type="Proteomes" id="UP000054251"/>
    </source>
</evidence>
<evidence type="ECO:0008006" key="3">
    <source>
        <dbReference type="Google" id="ProtNLM"/>
    </source>
</evidence>
<dbReference type="GO" id="GO:0016491">
    <property type="term" value="F:oxidoreductase activity"/>
    <property type="evidence" value="ECO:0007669"/>
    <property type="project" value="TreeGrafter"/>
</dbReference>
<proteinExistence type="predicted"/>
<dbReference type="OrthoDB" id="809632at2759"/>
<reference evidence="1 2" key="1">
    <citation type="submission" date="2015-11" db="EMBL/GenBank/DDBJ databases">
        <title>The genome of Debaryomyces fabryi.</title>
        <authorList>
            <person name="Tafer H."/>
            <person name="Lopandic K."/>
        </authorList>
    </citation>
    <scope>NUCLEOTIDE SEQUENCE [LARGE SCALE GENOMIC DNA]</scope>
    <source>
        <strain evidence="1 2">CBS 789</strain>
    </source>
</reference>
<dbReference type="SUPFAM" id="SSF51735">
    <property type="entry name" value="NAD(P)-binding Rossmann-fold domains"/>
    <property type="match status" value="1"/>
</dbReference>
<keyword evidence="2" id="KW-1185">Reference proteome</keyword>
<evidence type="ECO:0000313" key="1">
    <source>
        <dbReference type="EMBL" id="KRZ98539.1"/>
    </source>
</evidence>
<dbReference type="PANTHER" id="PTHR43677:SF11">
    <property type="entry name" value="ZINC-CONTAINING ALCOHOL DEHYDROGENASE"/>
    <property type="match status" value="1"/>
</dbReference>
<comment type="caution">
    <text evidence="1">The sequence shown here is derived from an EMBL/GenBank/DDBJ whole genome shotgun (WGS) entry which is preliminary data.</text>
</comment>
<dbReference type="InterPro" id="IPR011032">
    <property type="entry name" value="GroES-like_sf"/>
</dbReference>
<dbReference type="Proteomes" id="UP000054251">
    <property type="component" value="Unassembled WGS sequence"/>
</dbReference>
<dbReference type="SUPFAM" id="SSF50129">
    <property type="entry name" value="GroES-like"/>
    <property type="match status" value="1"/>
</dbReference>
<dbReference type="Gene3D" id="3.40.50.720">
    <property type="entry name" value="NAD(P)-binding Rossmann-like Domain"/>
    <property type="match status" value="1"/>
</dbReference>
<dbReference type="RefSeq" id="XP_015464642.1">
    <property type="nucleotide sequence ID" value="XM_015614530.1"/>
</dbReference>
<sequence>MSRLIKAAIFSKSKGTPFIKEIQLQATKDDEVVVKVVATGYHHLVRGRASGSHYSALDGNGDQIVGVDGVGFVEGTNDLVYFTVFAPGLGSYAQYVNVKKSNIFHFPSNYKSEDAIARVAALANGVMSSYFALGPRLPTLATNPTIAILGVTGTSGQLAIQVSKKIFQAQKVIGIARSAENLKELQQGQPLLDEIVSLEEEDQDIIKSGKLDGVDVVLDYVWGEPALRLMGDFIKSRTDKTKALKWIQIGQMSGSDVPIPAAYLRSANFTILGSGLGPLTASEMADVFKKIVVALAEGTLNSKVEAVPIEDVEAEWARPFSKTIRKYFAFTN</sequence>
<dbReference type="GeneID" id="26842710"/>